<dbReference type="Proteomes" id="UP000481643">
    <property type="component" value="Unassembled WGS sequence"/>
</dbReference>
<dbReference type="Pfam" id="PF21818">
    <property type="entry name" value="DUF6884"/>
    <property type="match status" value="1"/>
</dbReference>
<dbReference type="RefSeq" id="WP_151610535.1">
    <property type="nucleotide sequence ID" value="NZ_WBVX01000024.1"/>
</dbReference>
<feature type="domain" description="DUF6884" evidence="1">
    <location>
        <begin position="6"/>
        <end position="134"/>
    </location>
</feature>
<reference evidence="2 3" key="1">
    <citation type="submission" date="2019-09" db="EMBL/GenBank/DDBJ databases">
        <title>Taxonomic organization of the family Brucellaceae based on a phylogenomic approach.</title>
        <authorList>
            <person name="Leclercq S."/>
            <person name="Cloeckaert A."/>
            <person name="Zygmunt M.S."/>
        </authorList>
    </citation>
    <scope>NUCLEOTIDE SEQUENCE [LARGE SCALE GENOMIC DNA]</scope>
    <source>
        <strain evidence="2 3">WS1830</strain>
    </source>
</reference>
<evidence type="ECO:0000313" key="3">
    <source>
        <dbReference type="Proteomes" id="UP000481643"/>
    </source>
</evidence>
<protein>
    <recommendedName>
        <fullName evidence="1">DUF6884 domain-containing protein</fullName>
    </recommendedName>
</protein>
<dbReference type="InterPro" id="IPR049251">
    <property type="entry name" value="DUF6884"/>
</dbReference>
<evidence type="ECO:0000313" key="2">
    <source>
        <dbReference type="EMBL" id="KAB2681186.1"/>
    </source>
</evidence>
<evidence type="ECO:0000259" key="1">
    <source>
        <dbReference type="Pfam" id="PF21818"/>
    </source>
</evidence>
<organism evidence="2 3">
    <name type="scientific">Brucella tritici</name>
    <dbReference type="NCBI Taxonomy" id="94626"/>
    <lineage>
        <taxon>Bacteria</taxon>
        <taxon>Pseudomonadati</taxon>
        <taxon>Pseudomonadota</taxon>
        <taxon>Alphaproteobacteria</taxon>
        <taxon>Hyphomicrobiales</taxon>
        <taxon>Brucellaceae</taxon>
        <taxon>Brucella/Ochrobactrum group</taxon>
        <taxon>Brucella</taxon>
    </lineage>
</organism>
<dbReference type="EMBL" id="WBVX01000024">
    <property type="protein sequence ID" value="KAB2681186.1"/>
    <property type="molecule type" value="Genomic_DNA"/>
</dbReference>
<accession>A0A6L3YD44</accession>
<name>A0A6L3YD44_9HYPH</name>
<sequence>MGAPLHLVACVKAKASHPMPAADLYQSAWFKKARAYVEARNAPWFILSALHGLVDPKVVIAPYDMTLIGMSSHERDAWGQRVIAQLQERQISTNTEIVVLAGEKYRKPLAGWLGDRATVPMRGLGIGEQLSWLKHIT</sequence>
<dbReference type="AlphaFoldDB" id="A0A6L3YD44"/>
<proteinExistence type="predicted"/>
<comment type="caution">
    <text evidence="2">The sequence shown here is derived from an EMBL/GenBank/DDBJ whole genome shotgun (WGS) entry which is preliminary data.</text>
</comment>
<gene>
    <name evidence="2" type="ORF">F9L08_20010</name>
</gene>